<evidence type="ECO:0000259" key="3">
    <source>
        <dbReference type="SMART" id="SM00460"/>
    </source>
</evidence>
<dbReference type="Pfam" id="PF13589">
    <property type="entry name" value="HATPase_c_3"/>
    <property type="match status" value="1"/>
</dbReference>
<sequence>MSERGASDFRARARVEADRYGPDPWIFVRELLQNARDAGATRVDFTVEEGEDRTRVRCRDDGEGMSEGHARRYLFSLYASSKESSSNQVGRFGVGFWSILRFEPKRIVIRSCPRAGGPGWEITLDGDLRDGAQARVDMGPGTEIILERGPGDGADERRLFEAAHQNARFLCRRDQPDQPLPITVNGREVNAPFALGAPCSAFRRGRVRGVVSLGNAPRVELFSRGLRVRSAACLDDLLGSASHTTHSRVRFPELPGGLAPQALLESDGLDLLLSRSDARDTRTLRRLVKLAQDELRRLVERQLAEIRPPGLGERLAGLGRRLLGESTWWRAVLAALAGGVLAVIIAQILWAPVEGVPGGVLLDEDGRTPGGGRRVVLLGSGGSGEASGSTGSALGVEGSVGGSRPSGRTRYGDLSRRYNGPQVSELDASAAEPIGLRYRPADSRPYFAALIIERVGGSSEQRPELAEGAYVGVRCEADCVEVHLPVAEVAGAHLRVPVPTGHRLEVESLDYTGVNQRAFPARVSQSDTGEAVLVLPANVSGILRYRTGPSGARTQDAGSTRDAGTHPLPEKLERQATRLRQLSVRKRVERATEIVAKLVQYDTDSEVGRRHDAARAAGQDFVTRTLDIGAGDCDVQNGLLVAVLHAAEVDARLAVGWVGHGGGVSAWLHAWVEYLDEDGQWKIADATTQRSGSSRTPVLGLPASDAVIVASDIPGEPANPDEAGEDAGELVSATDEGGVESDAGEPVEGSAAEAGESANTDAEDEEPAEPGAIAQAFDAMLGAVPLGLRHRAAKLLGSPWTPYLSLGLALFALLALGYSLTRRTARRVQLDGTSDLAKLLQGALAQPGAFRHLPALFHRRLIPLRGGSALSLQRARSLAADGQLYLGSERTGLCAAARRRGVTLLDAATPEGRTVGSSLGATDLDRWGDRLERRAELPVLALITTHLREQGERWSLGAVEGLGERVAALELAGLLGPFGLGRRLGQRLVFIDAEDPWLLEADALFAQRPQAAAFAVLDHILEHLDVGAERRARLLAPLAARALLEATGKGGAA</sequence>
<dbReference type="Gene3D" id="3.10.620.30">
    <property type="match status" value="1"/>
</dbReference>
<dbReference type="SMART" id="SM00460">
    <property type="entry name" value="TGc"/>
    <property type="match status" value="1"/>
</dbReference>
<dbReference type="eggNOG" id="COG0326">
    <property type="taxonomic scope" value="Bacteria"/>
</dbReference>
<evidence type="ECO:0000313" key="5">
    <source>
        <dbReference type="Proteomes" id="UP000005801"/>
    </source>
</evidence>
<feature type="transmembrane region" description="Helical" evidence="2">
    <location>
        <begin position="800"/>
        <end position="820"/>
    </location>
</feature>
<dbReference type="AlphaFoldDB" id="A6G1G0"/>
<feature type="domain" description="Transglutaminase-like" evidence="3">
    <location>
        <begin position="625"/>
        <end position="688"/>
    </location>
</feature>
<dbReference type="NCBIfam" id="NF047352">
    <property type="entry name" value="P_loop_sacsin"/>
    <property type="match status" value="1"/>
</dbReference>
<feature type="region of interest" description="Disordered" evidence="1">
    <location>
        <begin position="546"/>
        <end position="569"/>
    </location>
</feature>
<feature type="compositionally biased region" description="Low complexity" evidence="1">
    <location>
        <begin position="386"/>
        <end position="395"/>
    </location>
</feature>
<organism evidence="4 5">
    <name type="scientific">Plesiocystis pacifica SIR-1</name>
    <dbReference type="NCBI Taxonomy" id="391625"/>
    <lineage>
        <taxon>Bacteria</taxon>
        <taxon>Pseudomonadati</taxon>
        <taxon>Myxococcota</taxon>
        <taxon>Polyangia</taxon>
        <taxon>Nannocystales</taxon>
        <taxon>Nannocystaceae</taxon>
        <taxon>Plesiocystis</taxon>
    </lineage>
</organism>
<keyword evidence="2" id="KW-0472">Membrane</keyword>
<dbReference type="STRING" id="391625.PPSIR1_36277"/>
<name>A6G1G0_9BACT</name>
<dbReference type="Proteomes" id="UP000005801">
    <property type="component" value="Unassembled WGS sequence"/>
</dbReference>
<dbReference type="Gene3D" id="3.30.565.10">
    <property type="entry name" value="Histidine kinase-like ATPase, C-terminal domain"/>
    <property type="match status" value="1"/>
</dbReference>
<accession>A6G1G0</accession>
<dbReference type="InterPro" id="IPR038765">
    <property type="entry name" value="Papain-like_cys_pep_sf"/>
</dbReference>
<protein>
    <recommendedName>
        <fullName evidence="3">Transglutaminase-like domain-containing protein</fullName>
    </recommendedName>
</protein>
<evidence type="ECO:0000256" key="2">
    <source>
        <dbReference type="SAM" id="Phobius"/>
    </source>
</evidence>
<proteinExistence type="predicted"/>
<evidence type="ECO:0000256" key="1">
    <source>
        <dbReference type="SAM" id="MobiDB-lite"/>
    </source>
</evidence>
<keyword evidence="5" id="KW-1185">Reference proteome</keyword>
<reference evidence="4 5" key="1">
    <citation type="submission" date="2007-06" db="EMBL/GenBank/DDBJ databases">
        <authorList>
            <person name="Shimkets L."/>
            <person name="Ferriera S."/>
            <person name="Johnson J."/>
            <person name="Kravitz S."/>
            <person name="Beeson K."/>
            <person name="Sutton G."/>
            <person name="Rogers Y.-H."/>
            <person name="Friedman R."/>
            <person name="Frazier M."/>
            <person name="Venter J.C."/>
        </authorList>
    </citation>
    <scope>NUCLEOTIDE SEQUENCE [LARGE SCALE GENOMIC DNA]</scope>
    <source>
        <strain evidence="4 5">SIR-1</strain>
    </source>
</reference>
<feature type="compositionally biased region" description="Low complexity" evidence="1">
    <location>
        <begin position="746"/>
        <end position="758"/>
    </location>
</feature>
<dbReference type="EMBL" id="ABCS01000012">
    <property type="protein sequence ID" value="EDM80224.1"/>
    <property type="molecule type" value="Genomic_DNA"/>
</dbReference>
<dbReference type="SUPFAM" id="SSF54001">
    <property type="entry name" value="Cysteine proteinases"/>
    <property type="match status" value="1"/>
</dbReference>
<feature type="region of interest" description="Disordered" evidence="1">
    <location>
        <begin position="379"/>
        <end position="416"/>
    </location>
</feature>
<dbReference type="InterPro" id="IPR002931">
    <property type="entry name" value="Transglutaminase-like"/>
</dbReference>
<evidence type="ECO:0000313" key="4">
    <source>
        <dbReference type="EMBL" id="EDM80224.1"/>
    </source>
</evidence>
<dbReference type="Pfam" id="PF01841">
    <property type="entry name" value="Transglut_core"/>
    <property type="match status" value="1"/>
</dbReference>
<comment type="caution">
    <text evidence="4">The sequence shown here is derived from an EMBL/GenBank/DDBJ whole genome shotgun (WGS) entry which is preliminary data.</text>
</comment>
<dbReference type="InterPro" id="IPR036890">
    <property type="entry name" value="HATPase_C_sf"/>
</dbReference>
<keyword evidence="2" id="KW-0812">Transmembrane</keyword>
<keyword evidence="2" id="KW-1133">Transmembrane helix</keyword>
<feature type="region of interest" description="Disordered" evidence="1">
    <location>
        <begin position="712"/>
        <end position="768"/>
    </location>
</feature>
<dbReference type="SUPFAM" id="SSF55874">
    <property type="entry name" value="ATPase domain of HSP90 chaperone/DNA topoisomerase II/histidine kinase"/>
    <property type="match status" value="1"/>
</dbReference>
<gene>
    <name evidence="4" type="ORF">PPSIR1_36277</name>
</gene>
<dbReference type="RefSeq" id="WP_006970559.1">
    <property type="nucleotide sequence ID" value="NZ_ABCS01000012.1"/>
</dbReference>